<protein>
    <recommendedName>
        <fullName evidence="3">Peptidase M41 domain-containing protein</fullName>
    </recommendedName>
</protein>
<dbReference type="Gene3D" id="1.20.58.760">
    <property type="entry name" value="Peptidase M41"/>
    <property type="match status" value="1"/>
</dbReference>
<feature type="region of interest" description="Disordered" evidence="1">
    <location>
        <begin position="1"/>
        <end position="20"/>
    </location>
</feature>
<dbReference type="GO" id="GO:0004176">
    <property type="term" value="F:ATP-dependent peptidase activity"/>
    <property type="evidence" value="ECO:0007669"/>
    <property type="project" value="InterPro"/>
</dbReference>
<proteinExistence type="predicted"/>
<dbReference type="GO" id="GO:0005524">
    <property type="term" value="F:ATP binding"/>
    <property type="evidence" value="ECO:0007669"/>
    <property type="project" value="InterPro"/>
</dbReference>
<dbReference type="AlphaFoldDB" id="A0A7C9EGG5"/>
<sequence>MESGKPFGHTWRTTSMEEKKRSEELLQDMYEKTVSLLRQHHAALLKTMKVLLNQEMTGAEIDLILDSYPAETPIAALLDEERPDSLPSYGEARGQDVEHPFSTASAGEMA</sequence>
<reference evidence="2" key="1">
    <citation type="journal article" date="2013" name="J. Plant Res.">
        <title>Effect of fungi and light on seed germination of three Opuntia species from semiarid lands of central Mexico.</title>
        <authorList>
            <person name="Delgado-Sanchez P."/>
            <person name="Jimenez-Bremont J.F."/>
            <person name="Guerrero-Gonzalez Mde L."/>
            <person name="Flores J."/>
        </authorList>
    </citation>
    <scope>NUCLEOTIDE SEQUENCE</scope>
    <source>
        <tissue evidence="2">Cladode</tissue>
    </source>
</reference>
<reference evidence="2" key="2">
    <citation type="submission" date="2020-07" db="EMBL/GenBank/DDBJ databases">
        <authorList>
            <person name="Vera ALvarez R."/>
            <person name="Arias-Moreno D.M."/>
            <person name="Jimenez-Jacinto V."/>
            <person name="Jimenez-Bremont J.F."/>
            <person name="Swaminathan K."/>
            <person name="Moose S.P."/>
            <person name="Guerrero-Gonzalez M.L."/>
            <person name="Marino-Ramirez L."/>
            <person name="Landsman D."/>
            <person name="Rodriguez-Kessler M."/>
            <person name="Delgado-Sanchez P."/>
        </authorList>
    </citation>
    <scope>NUCLEOTIDE SEQUENCE</scope>
    <source>
        <tissue evidence="2">Cladode</tissue>
    </source>
</reference>
<name>A0A7C9EGG5_OPUST</name>
<dbReference type="SUPFAM" id="SSF140990">
    <property type="entry name" value="FtsH protease domain-like"/>
    <property type="match status" value="1"/>
</dbReference>
<dbReference type="InterPro" id="IPR037219">
    <property type="entry name" value="Peptidase_M41-like"/>
</dbReference>
<evidence type="ECO:0008006" key="3">
    <source>
        <dbReference type="Google" id="ProtNLM"/>
    </source>
</evidence>
<accession>A0A7C9EGG5</accession>
<dbReference type="GO" id="GO:0006508">
    <property type="term" value="P:proteolysis"/>
    <property type="evidence" value="ECO:0007669"/>
    <property type="project" value="InterPro"/>
</dbReference>
<evidence type="ECO:0000313" key="2">
    <source>
        <dbReference type="EMBL" id="MBA4669121.1"/>
    </source>
</evidence>
<dbReference type="EMBL" id="GISG01242420">
    <property type="protein sequence ID" value="MBA4669121.1"/>
    <property type="molecule type" value="Transcribed_RNA"/>
</dbReference>
<dbReference type="GO" id="GO:0004222">
    <property type="term" value="F:metalloendopeptidase activity"/>
    <property type="evidence" value="ECO:0007669"/>
    <property type="project" value="InterPro"/>
</dbReference>
<feature type="region of interest" description="Disordered" evidence="1">
    <location>
        <begin position="79"/>
        <end position="110"/>
    </location>
</feature>
<evidence type="ECO:0000256" key="1">
    <source>
        <dbReference type="SAM" id="MobiDB-lite"/>
    </source>
</evidence>
<organism evidence="2">
    <name type="scientific">Opuntia streptacantha</name>
    <name type="common">Prickly pear cactus</name>
    <name type="synonym">Opuntia cardona</name>
    <dbReference type="NCBI Taxonomy" id="393608"/>
    <lineage>
        <taxon>Eukaryota</taxon>
        <taxon>Viridiplantae</taxon>
        <taxon>Streptophyta</taxon>
        <taxon>Embryophyta</taxon>
        <taxon>Tracheophyta</taxon>
        <taxon>Spermatophyta</taxon>
        <taxon>Magnoliopsida</taxon>
        <taxon>eudicotyledons</taxon>
        <taxon>Gunneridae</taxon>
        <taxon>Pentapetalae</taxon>
        <taxon>Caryophyllales</taxon>
        <taxon>Cactineae</taxon>
        <taxon>Cactaceae</taxon>
        <taxon>Opuntioideae</taxon>
        <taxon>Opuntia</taxon>
    </lineage>
</organism>